<feature type="region of interest" description="Disordered" evidence="8">
    <location>
        <begin position="1"/>
        <end position="21"/>
    </location>
</feature>
<evidence type="ECO:0000256" key="5">
    <source>
        <dbReference type="ARBA" id="ARBA00022989"/>
    </source>
</evidence>
<organism evidence="10 11">
    <name type="scientific">Streptosporangium roseum (strain ATCC 12428 / DSM 43021 / JCM 3005 / KCTC 9067 / NCIMB 10171 / NRRL 2505 / NI 9100)</name>
    <dbReference type="NCBI Taxonomy" id="479432"/>
    <lineage>
        <taxon>Bacteria</taxon>
        <taxon>Bacillati</taxon>
        <taxon>Actinomycetota</taxon>
        <taxon>Actinomycetes</taxon>
        <taxon>Streptosporangiales</taxon>
        <taxon>Streptosporangiaceae</taxon>
        <taxon>Streptosporangium</taxon>
    </lineage>
</organism>
<dbReference type="GO" id="GO:0005886">
    <property type="term" value="C:plasma membrane"/>
    <property type="evidence" value="ECO:0007669"/>
    <property type="project" value="UniProtKB-SubCell"/>
</dbReference>
<keyword evidence="2 7" id="KW-0813">Transport</keyword>
<feature type="transmembrane region" description="Helical" evidence="7">
    <location>
        <begin position="140"/>
        <end position="164"/>
    </location>
</feature>
<dbReference type="Pfam" id="PF00528">
    <property type="entry name" value="BPD_transp_1"/>
    <property type="match status" value="1"/>
</dbReference>
<evidence type="ECO:0000256" key="1">
    <source>
        <dbReference type="ARBA" id="ARBA00004651"/>
    </source>
</evidence>
<evidence type="ECO:0000256" key="7">
    <source>
        <dbReference type="RuleBase" id="RU363032"/>
    </source>
</evidence>
<keyword evidence="4 7" id="KW-0812">Transmembrane</keyword>
<proteinExistence type="inferred from homology"/>
<dbReference type="PROSITE" id="PS50928">
    <property type="entry name" value="ABC_TM1"/>
    <property type="match status" value="1"/>
</dbReference>
<feature type="region of interest" description="Disordered" evidence="8">
    <location>
        <begin position="54"/>
        <end position="76"/>
    </location>
</feature>
<feature type="compositionally biased region" description="Low complexity" evidence="8">
    <location>
        <begin position="54"/>
        <end position="63"/>
    </location>
</feature>
<protein>
    <submittedName>
        <fullName evidence="10">ABC-type nitrate/sulfonate/bicarbonate transport system permease component-like protein</fullName>
    </submittedName>
</protein>
<dbReference type="PANTHER" id="PTHR30151">
    <property type="entry name" value="ALKANE SULFONATE ABC TRANSPORTER-RELATED, MEMBRANE SUBUNIT"/>
    <property type="match status" value="1"/>
</dbReference>
<dbReference type="HOGENOM" id="CLU_046113_1_2_11"/>
<evidence type="ECO:0000256" key="4">
    <source>
        <dbReference type="ARBA" id="ARBA00022692"/>
    </source>
</evidence>
<evidence type="ECO:0000256" key="3">
    <source>
        <dbReference type="ARBA" id="ARBA00022475"/>
    </source>
</evidence>
<dbReference type="EMBL" id="CP001814">
    <property type="protein sequence ID" value="ACZ90469.1"/>
    <property type="molecule type" value="Genomic_DNA"/>
</dbReference>
<feature type="domain" description="ABC transmembrane type-1" evidence="9">
    <location>
        <begin position="133"/>
        <end position="313"/>
    </location>
</feature>
<comment type="similarity">
    <text evidence="7">Belongs to the binding-protein-dependent transport system permease family.</text>
</comment>
<dbReference type="RefSeq" id="WP_012894199.1">
    <property type="nucleotide sequence ID" value="NC_013595.1"/>
</dbReference>
<feature type="transmembrane region" description="Helical" evidence="7">
    <location>
        <begin position="239"/>
        <end position="258"/>
    </location>
</feature>
<keyword evidence="11" id="KW-1185">Reference proteome</keyword>
<gene>
    <name evidence="10" type="ordered locus">Sros_7803</name>
</gene>
<dbReference type="KEGG" id="sro:Sros_7803"/>
<dbReference type="SUPFAM" id="SSF161098">
    <property type="entry name" value="MetI-like"/>
    <property type="match status" value="1"/>
</dbReference>
<dbReference type="CDD" id="cd06261">
    <property type="entry name" value="TM_PBP2"/>
    <property type="match status" value="1"/>
</dbReference>
<keyword evidence="6 7" id="KW-0472">Membrane</keyword>
<dbReference type="eggNOG" id="COG0600">
    <property type="taxonomic scope" value="Bacteria"/>
</dbReference>
<accession>D2ASZ2</accession>
<dbReference type="Proteomes" id="UP000002029">
    <property type="component" value="Chromosome"/>
</dbReference>
<feature type="transmembrane region" description="Helical" evidence="7">
    <location>
        <begin position="79"/>
        <end position="98"/>
    </location>
</feature>
<keyword evidence="3" id="KW-1003">Cell membrane</keyword>
<sequence>MTLERVAQAPPASAEGTAAASPIAASPAAASTAATSSAAASPIAASPIAASPAAASPGAAPPGDLEPPRYLGSRRRRPAVSTAVRVTVPLLLVAAWWYGTGSGAISPDVLAGPGAVLGALGELVATGQLGDYLLASARRAGLGVLAGGGIGLLLGVVAGLSALGEELIDPTMQMKRAVPFLALVPLFISWFGVEETFKVVLIAVAAVGPMYAYSYLGVRGVDRKTVEAARGFGLTGARLALGVIIPTALPNILMALRICLSVSLTGLIAAEQIGATEGIGYLVTLAQQYYRSDYMVLCILIYAVLGLLIDLAIRGVERLAMPWRGQVAAR</sequence>
<dbReference type="PANTHER" id="PTHR30151:SF38">
    <property type="entry name" value="ALIPHATIC SULFONATES TRANSPORT PERMEASE PROTEIN SSUC-RELATED"/>
    <property type="match status" value="1"/>
</dbReference>
<reference evidence="10 11" key="1">
    <citation type="journal article" date="2010" name="Stand. Genomic Sci.">
        <title>Complete genome sequence of Streptosporangium roseum type strain (NI 9100).</title>
        <authorList>
            <person name="Nolan M."/>
            <person name="Sikorski J."/>
            <person name="Jando M."/>
            <person name="Lucas S."/>
            <person name="Lapidus A."/>
            <person name="Glavina Del Rio T."/>
            <person name="Chen F."/>
            <person name="Tice H."/>
            <person name="Pitluck S."/>
            <person name="Cheng J.F."/>
            <person name="Chertkov O."/>
            <person name="Sims D."/>
            <person name="Meincke L."/>
            <person name="Brettin T."/>
            <person name="Han C."/>
            <person name="Detter J.C."/>
            <person name="Bruce D."/>
            <person name="Goodwin L."/>
            <person name="Land M."/>
            <person name="Hauser L."/>
            <person name="Chang Y.J."/>
            <person name="Jeffries C.D."/>
            <person name="Ivanova N."/>
            <person name="Mavromatis K."/>
            <person name="Mikhailova N."/>
            <person name="Chen A."/>
            <person name="Palaniappan K."/>
            <person name="Chain P."/>
            <person name="Rohde M."/>
            <person name="Goker M."/>
            <person name="Bristow J."/>
            <person name="Eisen J.A."/>
            <person name="Markowitz V."/>
            <person name="Hugenholtz P."/>
            <person name="Kyrpides N.C."/>
            <person name="Klenk H.P."/>
        </authorList>
    </citation>
    <scope>NUCLEOTIDE SEQUENCE [LARGE SCALE GENOMIC DNA]</scope>
    <source>
        <strain evidence="11">ATCC 12428 / DSM 43021 / JCM 3005 / NI 9100</strain>
    </source>
</reference>
<dbReference type="GO" id="GO:0055085">
    <property type="term" value="P:transmembrane transport"/>
    <property type="evidence" value="ECO:0007669"/>
    <property type="project" value="InterPro"/>
</dbReference>
<evidence type="ECO:0000256" key="8">
    <source>
        <dbReference type="SAM" id="MobiDB-lite"/>
    </source>
</evidence>
<feature type="transmembrane region" description="Helical" evidence="7">
    <location>
        <begin position="199"/>
        <end position="218"/>
    </location>
</feature>
<evidence type="ECO:0000256" key="2">
    <source>
        <dbReference type="ARBA" id="ARBA00022448"/>
    </source>
</evidence>
<feature type="transmembrane region" description="Helical" evidence="7">
    <location>
        <begin position="294"/>
        <end position="313"/>
    </location>
</feature>
<dbReference type="STRING" id="479432.Sros_7803"/>
<keyword evidence="5 7" id="KW-1133">Transmembrane helix</keyword>
<evidence type="ECO:0000259" key="9">
    <source>
        <dbReference type="PROSITE" id="PS50928"/>
    </source>
</evidence>
<dbReference type="InterPro" id="IPR035906">
    <property type="entry name" value="MetI-like_sf"/>
</dbReference>
<evidence type="ECO:0000313" key="11">
    <source>
        <dbReference type="Proteomes" id="UP000002029"/>
    </source>
</evidence>
<name>D2ASZ2_STRRD</name>
<dbReference type="AlphaFoldDB" id="D2ASZ2"/>
<feature type="compositionally biased region" description="Low complexity" evidence="8">
    <location>
        <begin position="9"/>
        <end position="21"/>
    </location>
</feature>
<feature type="transmembrane region" description="Helical" evidence="7">
    <location>
        <begin position="176"/>
        <end position="193"/>
    </location>
</feature>
<dbReference type="InterPro" id="IPR000515">
    <property type="entry name" value="MetI-like"/>
</dbReference>
<evidence type="ECO:0000256" key="6">
    <source>
        <dbReference type="ARBA" id="ARBA00023136"/>
    </source>
</evidence>
<evidence type="ECO:0000313" key="10">
    <source>
        <dbReference type="EMBL" id="ACZ90469.1"/>
    </source>
</evidence>
<dbReference type="Gene3D" id="1.10.3720.10">
    <property type="entry name" value="MetI-like"/>
    <property type="match status" value="1"/>
</dbReference>
<comment type="subcellular location">
    <subcellularLocation>
        <location evidence="1 7">Cell membrane</location>
        <topology evidence="1 7">Multi-pass membrane protein</topology>
    </subcellularLocation>
</comment>